<dbReference type="RefSeq" id="WP_167205063.1">
    <property type="nucleotide sequence ID" value="NZ_JAASRO010000001.1"/>
</dbReference>
<dbReference type="PANTHER" id="PTHR43433">
    <property type="entry name" value="HYDROLASE, ALPHA/BETA FOLD FAMILY PROTEIN"/>
    <property type="match status" value="1"/>
</dbReference>
<proteinExistence type="predicted"/>
<sequence>MPFISTQNARVQYEIDGQGPGLVLVHGMGGDAEKVFGNVVDHFTDTRTVVRPNFSGSGQTTDDGRELTVDDVSEQITAATRAAVEGPVDLLGFSLGAVAAATVAARHPELVRSLVLVAGWTDSTGPRDRFYFETARKLLATDRELFKRFSTLTGFGTATVDRFGHEGLAHSLADAWPPAGIARQVDLGLAVDIRPLLPAITAPTLVIGFADDAMIPVDGSRRLHAAIPGSRLIEVQGQGHMDWFTDPVELVELARDFIDTIPATQHA</sequence>
<dbReference type="GO" id="GO:0046503">
    <property type="term" value="P:glycerolipid catabolic process"/>
    <property type="evidence" value="ECO:0007669"/>
    <property type="project" value="TreeGrafter"/>
</dbReference>
<dbReference type="Gene3D" id="3.40.50.1820">
    <property type="entry name" value="alpha/beta hydrolase"/>
    <property type="match status" value="1"/>
</dbReference>
<comment type="caution">
    <text evidence="3">The sequence shown here is derived from an EMBL/GenBank/DDBJ whole genome shotgun (WGS) entry which is preliminary data.</text>
</comment>
<organism evidence="3 4">
    <name type="scientific">Kribbella shirazensis</name>
    <dbReference type="NCBI Taxonomy" id="1105143"/>
    <lineage>
        <taxon>Bacteria</taxon>
        <taxon>Bacillati</taxon>
        <taxon>Actinomycetota</taxon>
        <taxon>Actinomycetes</taxon>
        <taxon>Propionibacteriales</taxon>
        <taxon>Kribbellaceae</taxon>
        <taxon>Kribbella</taxon>
    </lineage>
</organism>
<dbReference type="EMBL" id="JAASRO010000001">
    <property type="protein sequence ID" value="NIK55995.1"/>
    <property type="molecule type" value="Genomic_DNA"/>
</dbReference>
<protein>
    <submittedName>
        <fullName evidence="3">Pimeloyl-ACP methyl ester carboxylesterase</fullName>
    </submittedName>
</protein>
<dbReference type="GO" id="GO:0004806">
    <property type="term" value="F:triacylglycerol lipase activity"/>
    <property type="evidence" value="ECO:0007669"/>
    <property type="project" value="TreeGrafter"/>
</dbReference>
<keyword evidence="4" id="KW-1185">Reference proteome</keyword>
<evidence type="ECO:0000313" key="4">
    <source>
        <dbReference type="Proteomes" id="UP000555407"/>
    </source>
</evidence>
<dbReference type="Proteomes" id="UP000555407">
    <property type="component" value="Unassembled WGS sequence"/>
</dbReference>
<dbReference type="AlphaFoldDB" id="A0A7X5V7C8"/>
<evidence type="ECO:0000313" key="3">
    <source>
        <dbReference type="EMBL" id="NIK55995.1"/>
    </source>
</evidence>
<evidence type="ECO:0000259" key="1">
    <source>
        <dbReference type="Pfam" id="PF00561"/>
    </source>
</evidence>
<feature type="domain" description="AB hydrolase-1" evidence="1">
    <location>
        <begin position="22"/>
        <end position="154"/>
    </location>
</feature>
<reference evidence="3 4" key="1">
    <citation type="submission" date="2020-03" db="EMBL/GenBank/DDBJ databases">
        <title>Sequencing the genomes of 1000 actinobacteria strains.</title>
        <authorList>
            <person name="Klenk H.-P."/>
        </authorList>
    </citation>
    <scope>NUCLEOTIDE SEQUENCE [LARGE SCALE GENOMIC DNA]</scope>
    <source>
        <strain evidence="3 4">DSM 45490</strain>
    </source>
</reference>
<dbReference type="Pfam" id="PF08386">
    <property type="entry name" value="Abhydrolase_4"/>
    <property type="match status" value="1"/>
</dbReference>
<dbReference type="PANTHER" id="PTHR43433:SF5">
    <property type="entry name" value="AB HYDROLASE-1 DOMAIN-CONTAINING PROTEIN"/>
    <property type="match status" value="1"/>
</dbReference>
<feature type="domain" description="Peptidase S33 tripeptidyl aminopeptidase-like C-terminal" evidence="2">
    <location>
        <begin position="201"/>
        <end position="241"/>
    </location>
</feature>
<dbReference type="SUPFAM" id="SSF53474">
    <property type="entry name" value="alpha/beta-Hydrolases"/>
    <property type="match status" value="1"/>
</dbReference>
<dbReference type="InterPro" id="IPR013595">
    <property type="entry name" value="Pept_S33_TAP-like_C"/>
</dbReference>
<dbReference type="Pfam" id="PF00561">
    <property type="entry name" value="Abhydrolase_1"/>
    <property type="match status" value="1"/>
</dbReference>
<dbReference type="PRINTS" id="PR00111">
    <property type="entry name" value="ABHYDROLASE"/>
</dbReference>
<dbReference type="InterPro" id="IPR050471">
    <property type="entry name" value="AB_hydrolase"/>
</dbReference>
<evidence type="ECO:0000259" key="2">
    <source>
        <dbReference type="Pfam" id="PF08386"/>
    </source>
</evidence>
<dbReference type="InterPro" id="IPR029058">
    <property type="entry name" value="AB_hydrolase_fold"/>
</dbReference>
<accession>A0A7X5V7C8</accession>
<name>A0A7X5V7C8_9ACTN</name>
<dbReference type="InterPro" id="IPR000073">
    <property type="entry name" value="AB_hydrolase_1"/>
</dbReference>
<gene>
    <name evidence="3" type="ORF">BJY22_001712</name>
</gene>